<dbReference type="OrthoDB" id="8097803at2"/>
<reference evidence="3" key="1">
    <citation type="submission" date="2018-05" db="EMBL/GenBank/DDBJ databases">
        <authorList>
            <person name="Li X."/>
        </authorList>
    </citation>
    <scope>NUCLEOTIDE SEQUENCE [LARGE SCALE GENOMIC DNA]</scope>
    <source>
        <strain evidence="3">LX32</strain>
    </source>
</reference>
<keyword evidence="3" id="KW-1185">Reference proteome</keyword>
<name>A0A328AMS2_9CAUL</name>
<evidence type="ECO:0000313" key="3">
    <source>
        <dbReference type="Proteomes" id="UP000249254"/>
    </source>
</evidence>
<dbReference type="RefSeq" id="WP_111529585.1">
    <property type="nucleotide sequence ID" value="NZ_JBHRSG010000003.1"/>
</dbReference>
<evidence type="ECO:0000313" key="2">
    <source>
        <dbReference type="EMBL" id="RAK55837.1"/>
    </source>
</evidence>
<protein>
    <submittedName>
        <fullName evidence="2">Glycosyl transferase</fullName>
    </submittedName>
</protein>
<sequence length="321" mass="35080">MTAERPVVSVITANFNGARHLAEAIASVQAQTLREWELIVADDASTDDSAGVVSRAAWTDPRVRLLRQPRNAGPGAARNAALAAARGRYLAIFDSDDLMAPDRLERLVRRAEADGAGIVADNLVAFDDGARPHDGAAFLDAAPFEQARWLDLADVIGSSRMYARRPGLGYLKPLICAAGLKTSGVRYDERLRIGEDYDVLLRLMASGLKLRTEPAALYFYRRHPASVSHAMDRRHLLSMLEADATFEADFPNLPAAARRAQAARRRSLERALTYDDVVRRLKAGDVKGGLVRGLAAPDVWPLLTLPVRARVRRLATRLAAA</sequence>
<dbReference type="CDD" id="cd00761">
    <property type="entry name" value="Glyco_tranf_GTA_type"/>
    <property type="match status" value="1"/>
</dbReference>
<comment type="caution">
    <text evidence="2">The sequence shown here is derived from an EMBL/GenBank/DDBJ whole genome shotgun (WGS) entry which is preliminary data.</text>
</comment>
<dbReference type="PANTHER" id="PTHR22916:SF3">
    <property type="entry name" value="UDP-GLCNAC:BETAGAL BETA-1,3-N-ACETYLGLUCOSAMINYLTRANSFERASE-LIKE PROTEIN 1"/>
    <property type="match status" value="1"/>
</dbReference>
<organism evidence="2 3">
    <name type="scientific">Phenylobacterium soli</name>
    <dbReference type="NCBI Taxonomy" id="2170551"/>
    <lineage>
        <taxon>Bacteria</taxon>
        <taxon>Pseudomonadati</taxon>
        <taxon>Pseudomonadota</taxon>
        <taxon>Alphaproteobacteria</taxon>
        <taxon>Caulobacterales</taxon>
        <taxon>Caulobacteraceae</taxon>
        <taxon>Phenylobacterium</taxon>
    </lineage>
</organism>
<accession>A0A328AMS2</accession>
<dbReference type="Proteomes" id="UP000249254">
    <property type="component" value="Unassembled WGS sequence"/>
</dbReference>
<keyword evidence="2" id="KW-0808">Transferase</keyword>
<gene>
    <name evidence="2" type="ORF">DJ017_15630</name>
</gene>
<dbReference type="EMBL" id="QFYQ01000001">
    <property type="protein sequence ID" value="RAK55837.1"/>
    <property type="molecule type" value="Genomic_DNA"/>
</dbReference>
<dbReference type="AlphaFoldDB" id="A0A328AMS2"/>
<evidence type="ECO:0000259" key="1">
    <source>
        <dbReference type="Pfam" id="PF00535"/>
    </source>
</evidence>
<proteinExistence type="predicted"/>
<feature type="domain" description="Glycosyltransferase 2-like" evidence="1">
    <location>
        <begin position="9"/>
        <end position="132"/>
    </location>
</feature>
<dbReference type="PANTHER" id="PTHR22916">
    <property type="entry name" value="GLYCOSYLTRANSFERASE"/>
    <property type="match status" value="1"/>
</dbReference>
<dbReference type="InterPro" id="IPR001173">
    <property type="entry name" value="Glyco_trans_2-like"/>
</dbReference>
<dbReference type="SUPFAM" id="SSF53448">
    <property type="entry name" value="Nucleotide-diphospho-sugar transferases"/>
    <property type="match status" value="1"/>
</dbReference>
<dbReference type="Gene3D" id="3.90.550.10">
    <property type="entry name" value="Spore Coat Polysaccharide Biosynthesis Protein SpsA, Chain A"/>
    <property type="match status" value="1"/>
</dbReference>
<dbReference type="GO" id="GO:0016758">
    <property type="term" value="F:hexosyltransferase activity"/>
    <property type="evidence" value="ECO:0007669"/>
    <property type="project" value="UniProtKB-ARBA"/>
</dbReference>
<dbReference type="InterPro" id="IPR029044">
    <property type="entry name" value="Nucleotide-diphossugar_trans"/>
</dbReference>
<dbReference type="Pfam" id="PF00535">
    <property type="entry name" value="Glycos_transf_2"/>
    <property type="match status" value="1"/>
</dbReference>